<evidence type="ECO:0000256" key="2">
    <source>
        <dbReference type="ARBA" id="ARBA00006035"/>
    </source>
</evidence>
<evidence type="ECO:0000259" key="12">
    <source>
        <dbReference type="Pfam" id="PF04042"/>
    </source>
</evidence>
<evidence type="ECO:0000256" key="9">
    <source>
        <dbReference type="ARBA" id="ARBA00023242"/>
    </source>
</evidence>
<evidence type="ECO:0000256" key="7">
    <source>
        <dbReference type="ARBA" id="ARBA00022737"/>
    </source>
</evidence>
<protein>
    <recommendedName>
        <fullName evidence="3">DNA-directed DNA polymerase</fullName>
        <ecNumber evidence="3">2.7.7.7</ecNumber>
    </recommendedName>
</protein>
<organism evidence="15 16">
    <name type="scientific">Leucocoprinus birnbaumii</name>
    <dbReference type="NCBI Taxonomy" id="56174"/>
    <lineage>
        <taxon>Eukaryota</taxon>
        <taxon>Fungi</taxon>
        <taxon>Dikarya</taxon>
        <taxon>Basidiomycota</taxon>
        <taxon>Agaricomycotina</taxon>
        <taxon>Agaricomycetes</taxon>
        <taxon>Agaricomycetidae</taxon>
        <taxon>Agaricales</taxon>
        <taxon>Agaricineae</taxon>
        <taxon>Agaricaceae</taxon>
        <taxon>Leucocoprinus</taxon>
    </lineage>
</organism>
<evidence type="ECO:0000256" key="5">
    <source>
        <dbReference type="ARBA" id="ARBA00022695"/>
    </source>
</evidence>
<dbReference type="FunFam" id="2.40.50.430:FF:000002">
    <property type="entry name" value="DNA polymerase delta subunit"/>
    <property type="match status" value="1"/>
</dbReference>
<dbReference type="PANTHER" id="PTHR10416">
    <property type="entry name" value="DNA POLYMERASE DELTA SUBUNIT 2"/>
    <property type="match status" value="1"/>
</dbReference>
<evidence type="ECO:0000313" key="15">
    <source>
        <dbReference type="EMBL" id="KAJ3573202.1"/>
    </source>
</evidence>
<dbReference type="Gene3D" id="3.40.50.300">
    <property type="entry name" value="P-loop containing nucleotide triphosphate hydrolases"/>
    <property type="match status" value="1"/>
</dbReference>
<dbReference type="Proteomes" id="UP001213000">
    <property type="component" value="Unassembled WGS sequence"/>
</dbReference>
<dbReference type="EC" id="2.7.7.7" evidence="3"/>
<evidence type="ECO:0000256" key="11">
    <source>
        <dbReference type="SAM" id="MobiDB-lite"/>
    </source>
</evidence>
<dbReference type="InterPro" id="IPR027417">
    <property type="entry name" value="P-loop_NTPase"/>
</dbReference>
<dbReference type="GO" id="GO:0003677">
    <property type="term" value="F:DNA binding"/>
    <property type="evidence" value="ECO:0007669"/>
    <property type="project" value="InterPro"/>
</dbReference>
<evidence type="ECO:0000256" key="10">
    <source>
        <dbReference type="ARBA" id="ARBA00049244"/>
    </source>
</evidence>
<dbReference type="GO" id="GO:0003887">
    <property type="term" value="F:DNA-directed DNA polymerase activity"/>
    <property type="evidence" value="ECO:0007669"/>
    <property type="project" value="UniProtKB-KW"/>
</dbReference>
<comment type="caution">
    <text evidence="15">The sequence shown here is derived from an EMBL/GenBank/DDBJ whole genome shotgun (WGS) entry which is preliminary data.</text>
</comment>
<dbReference type="Gene3D" id="3.60.21.50">
    <property type="match status" value="1"/>
</dbReference>
<dbReference type="Gene3D" id="2.40.50.430">
    <property type="match status" value="1"/>
</dbReference>
<accession>A0AAD5YUR3</accession>
<keyword evidence="5" id="KW-0548">Nucleotidyltransferase</keyword>
<evidence type="ECO:0000256" key="1">
    <source>
        <dbReference type="ARBA" id="ARBA00004123"/>
    </source>
</evidence>
<dbReference type="GO" id="GO:0006273">
    <property type="term" value="P:lagging strand elongation"/>
    <property type="evidence" value="ECO:0007669"/>
    <property type="project" value="UniProtKB-ARBA"/>
</dbReference>
<evidence type="ECO:0000256" key="6">
    <source>
        <dbReference type="ARBA" id="ARBA00022705"/>
    </source>
</evidence>
<keyword evidence="8" id="KW-0239">DNA-directed DNA polymerase</keyword>
<dbReference type="Pfam" id="PF04042">
    <property type="entry name" value="DNA_pol_E_B"/>
    <property type="match status" value="1"/>
</dbReference>
<feature type="region of interest" description="Disordered" evidence="11">
    <location>
        <begin position="1128"/>
        <end position="1158"/>
    </location>
</feature>
<dbReference type="GO" id="GO:0043625">
    <property type="term" value="C:delta DNA polymerase complex"/>
    <property type="evidence" value="ECO:0007669"/>
    <property type="project" value="TreeGrafter"/>
</dbReference>
<keyword evidence="4" id="KW-0808">Transferase</keyword>
<evidence type="ECO:0000313" key="16">
    <source>
        <dbReference type="Proteomes" id="UP001213000"/>
    </source>
</evidence>
<evidence type="ECO:0000256" key="4">
    <source>
        <dbReference type="ARBA" id="ARBA00022679"/>
    </source>
</evidence>
<keyword evidence="16" id="KW-1185">Reference proteome</keyword>
<dbReference type="PANTHER" id="PTHR10416:SF0">
    <property type="entry name" value="DNA POLYMERASE DELTA SUBUNIT 2"/>
    <property type="match status" value="1"/>
</dbReference>
<keyword evidence="7" id="KW-0677">Repeat</keyword>
<dbReference type="InterPro" id="IPR024826">
    <property type="entry name" value="DNA_pol_delta/II_ssu"/>
</dbReference>
<comment type="subcellular location">
    <subcellularLocation>
        <location evidence="1">Nucleus</location>
    </subcellularLocation>
</comment>
<dbReference type="GO" id="GO:0006281">
    <property type="term" value="P:DNA repair"/>
    <property type="evidence" value="ECO:0007669"/>
    <property type="project" value="UniProtKB-ARBA"/>
</dbReference>
<feature type="domain" description="Nephrocystin 3-like N-terminal" evidence="14">
    <location>
        <begin position="98"/>
        <end position="263"/>
    </location>
</feature>
<comment type="similarity">
    <text evidence="2">Belongs to the DNA polymerase delta/II small subunit family.</text>
</comment>
<evidence type="ECO:0000256" key="8">
    <source>
        <dbReference type="ARBA" id="ARBA00022932"/>
    </source>
</evidence>
<sequence>MQLALDYDRNTIADRCMALMEDHLVLTPRPTSGFFANSNNILFNGQVNMISQTYQSIESSRVVIQYLAEKGQPAAIHDSSYRTYPPRCHDDTRTLLRREIVDWVNNSSRTERIRWYMGPAGIGKSAIAQTLAEVFGSNGQLGASFFFSRPGHLDDPMTVIPTLAYQLAMKNDLYKQIITQRLTDDPLILSKHYALQFHELIVEPFRTISTTSSMQPGQTPLLIILDGLDECKGKDSQCEIIHLILDHARRVKHFPLLWLILSRPEWHLKALLSDRDSPSICKKTEISVHDEAQMDAQRLLEGALTEVRNQYAGCLPTDWPPRRDVHRLVEAASGHLGFASFLARFIADPEVGDPERQFRICVRIASGLGVDQGTRVNPLSTLDHLYSQILSDIPPDDLMLATRIMGLSILFSGLTTQDQASFLSITYASYCRALKQLHSVVYVPTLNEVSPKPLEFYHASFPDFLQDPVRSGQFYLSQDTMKYNFIIQSLRWMKKHGKKPPQGHEHVYRLASWAAWYFIPRIPDYLFSGVMKELVTFDFTILKDPQPPVFAEFIRWLSVIAPSHNLLVRLSKAPPGSAHSPTMLVEYMAGSERLNAWISDYSPKHKDKHSPLTLHFLLGKPLQATRASTIILPPLESSPSFLITRNNKSYKHQYANIYFVRLRLLRQFLEKNALVRWKNVSGNPVLVSRVLDVVKGQLCYIVGTVYMEMPLKPNVMEDIARDHSIPPPPPPKKFYSDNDSVMLEDESGRIRLVGDVLKGKNLVTGVIISALGAETPEGNFEVVDICFAGMAPQAHGEDIEEDAMDVDLVADATSEDEWIGFISGLDVGSTTPTDAQIQMLTEYLTGEEGGEEDQLGAAKISRLIIAGNSLTASALADKIETPSYAERKAKKRGLDPTTFEVNPIYDLSAHLLDIARVMPVHVLPGPGDPSGIIMPQQPFPKAIFGEASTKFDTFYLESNPAYINMASSSRPNCRRSILVNSGQPLNDMFKYLPTPPITRLSILESTLKWRHMSPTAPDTLWCHPYFTEDPFILKETPHIYVVGAQPNFATKLVTEETRGGEKIRSRIVLLPSFSKSGMLVTVNMRTLEVRCVDFAVDGMMTAEAEDALPGTSIVYLFCSLIELSSADAERPKSPSQTVPILSAPDPSGESDMMDSQQD</sequence>
<evidence type="ECO:0000256" key="3">
    <source>
        <dbReference type="ARBA" id="ARBA00012417"/>
    </source>
</evidence>
<dbReference type="Pfam" id="PF18018">
    <property type="entry name" value="DNA_pol_D_N"/>
    <property type="match status" value="1"/>
</dbReference>
<feature type="domain" description="DNA polymerase delta subunit OB-fold" evidence="13">
    <location>
        <begin position="653"/>
        <end position="785"/>
    </location>
</feature>
<dbReference type="EMBL" id="JANIEX010000111">
    <property type="protein sequence ID" value="KAJ3573202.1"/>
    <property type="molecule type" value="Genomic_DNA"/>
</dbReference>
<comment type="catalytic activity">
    <reaction evidence="10">
        <text>DNA(n) + a 2'-deoxyribonucleoside 5'-triphosphate = DNA(n+1) + diphosphate</text>
        <dbReference type="Rhea" id="RHEA:22508"/>
        <dbReference type="Rhea" id="RHEA-COMP:17339"/>
        <dbReference type="Rhea" id="RHEA-COMP:17340"/>
        <dbReference type="ChEBI" id="CHEBI:33019"/>
        <dbReference type="ChEBI" id="CHEBI:61560"/>
        <dbReference type="ChEBI" id="CHEBI:173112"/>
        <dbReference type="EC" id="2.7.7.7"/>
    </reaction>
</comment>
<proteinExistence type="inferred from homology"/>
<keyword evidence="9" id="KW-0539">Nucleus</keyword>
<keyword evidence="6" id="KW-0235">DNA replication</keyword>
<dbReference type="Pfam" id="PF24883">
    <property type="entry name" value="NPHP3_N"/>
    <property type="match status" value="1"/>
</dbReference>
<dbReference type="AlphaFoldDB" id="A0AAD5YUR3"/>
<dbReference type="InterPro" id="IPR056884">
    <property type="entry name" value="NPHP3-like_N"/>
</dbReference>
<dbReference type="InterPro" id="IPR007185">
    <property type="entry name" value="DNA_pol_a/d/e_bsu"/>
</dbReference>
<evidence type="ECO:0000259" key="13">
    <source>
        <dbReference type="Pfam" id="PF18018"/>
    </source>
</evidence>
<reference evidence="15" key="1">
    <citation type="submission" date="2022-07" db="EMBL/GenBank/DDBJ databases">
        <title>Genome Sequence of Leucocoprinus birnbaumii.</title>
        <authorList>
            <person name="Buettner E."/>
        </authorList>
    </citation>
    <scope>NUCLEOTIDE SEQUENCE</scope>
    <source>
        <strain evidence="15">VT141</strain>
    </source>
</reference>
<evidence type="ECO:0000259" key="14">
    <source>
        <dbReference type="Pfam" id="PF24883"/>
    </source>
</evidence>
<gene>
    <name evidence="15" type="ORF">NP233_g2584</name>
</gene>
<name>A0AAD5YUR3_9AGAR</name>
<dbReference type="SUPFAM" id="SSF52540">
    <property type="entry name" value="P-loop containing nucleoside triphosphate hydrolases"/>
    <property type="match status" value="1"/>
</dbReference>
<feature type="domain" description="DNA polymerase alpha/delta/epsilon subunit B" evidence="12">
    <location>
        <begin position="821"/>
        <end position="1050"/>
    </location>
</feature>
<dbReference type="InterPro" id="IPR040663">
    <property type="entry name" value="DNA_pol_D_N"/>
</dbReference>